<dbReference type="EMBL" id="NEXX01000004">
    <property type="protein sequence ID" value="OUY06515.1"/>
    <property type="molecule type" value="Genomic_DNA"/>
</dbReference>
<evidence type="ECO:0000313" key="3">
    <source>
        <dbReference type="Proteomes" id="UP000196536"/>
    </source>
</evidence>
<feature type="transmembrane region" description="Helical" evidence="1">
    <location>
        <begin position="33"/>
        <end position="54"/>
    </location>
</feature>
<proteinExistence type="predicted"/>
<dbReference type="Proteomes" id="UP000196536">
    <property type="component" value="Unassembled WGS sequence"/>
</dbReference>
<feature type="transmembrane region" description="Helical" evidence="1">
    <location>
        <begin position="60"/>
        <end position="80"/>
    </location>
</feature>
<evidence type="ECO:0000256" key="1">
    <source>
        <dbReference type="SAM" id="Phobius"/>
    </source>
</evidence>
<comment type="caution">
    <text evidence="2">The sequence shown here is derived from an EMBL/GenBank/DDBJ whole genome shotgun (WGS) entry which is preliminary data.</text>
</comment>
<keyword evidence="1" id="KW-1133">Transmembrane helix</keyword>
<accession>A0A1Z9YWB7</accession>
<dbReference type="RefSeq" id="WP_087620876.1">
    <property type="nucleotide sequence ID" value="NZ_NEXX01000004.1"/>
</dbReference>
<evidence type="ECO:0000313" key="2">
    <source>
        <dbReference type="EMBL" id="OUY06515.1"/>
    </source>
</evidence>
<dbReference type="AlphaFoldDB" id="A0A1Z9YWB7"/>
<dbReference type="OrthoDB" id="6706917at2"/>
<keyword evidence="3" id="KW-1185">Reference proteome</keyword>
<protein>
    <recommendedName>
        <fullName evidence="4">YcxB-like protein domain-containing protein</fullName>
    </recommendedName>
</protein>
<organism evidence="2 3">
    <name type="scientific">Acinetobacter populi</name>
    <dbReference type="NCBI Taxonomy" id="1582270"/>
    <lineage>
        <taxon>Bacteria</taxon>
        <taxon>Pseudomonadati</taxon>
        <taxon>Pseudomonadota</taxon>
        <taxon>Gammaproteobacteria</taxon>
        <taxon>Moraxellales</taxon>
        <taxon>Moraxellaceae</taxon>
        <taxon>Acinetobacter</taxon>
    </lineage>
</organism>
<gene>
    <name evidence="2" type="ORF">CAP51_11295</name>
</gene>
<reference evidence="2 3" key="1">
    <citation type="submission" date="2017-05" db="EMBL/GenBank/DDBJ databases">
        <title>Acinetobacter populi ANC 5415 (= PBJ7), whole genome shotgun sequencing project.</title>
        <authorList>
            <person name="Nemec A."/>
            <person name="Radolfova-Krizova L."/>
        </authorList>
    </citation>
    <scope>NUCLEOTIDE SEQUENCE [LARGE SCALE GENOMIC DNA]</scope>
    <source>
        <strain evidence="2 3">PBJ7</strain>
    </source>
</reference>
<evidence type="ECO:0008006" key="4">
    <source>
        <dbReference type="Google" id="ProtNLM"/>
    </source>
</evidence>
<sequence length="166" mass="18860">MTDIVPSFSCRYHLSLEEAKEGFALATFGKKKIARFVTPLISIAIIIWGLSLGVTGVGKFYVILGVTFLILQLVLRFIFLPKMFARQYTKYKFGEMEQGIDLYQNHGVLIAADRQQNFNYSDVVKFVIGKVSYMLELKDRTVIIVSKSSVVQTGQQALFESVFKQR</sequence>
<name>A0A1Z9YWB7_9GAMM</name>
<keyword evidence="1" id="KW-0812">Transmembrane</keyword>
<keyword evidence="1" id="KW-0472">Membrane</keyword>